<dbReference type="AlphaFoldDB" id="A0AAU2GUA7"/>
<dbReference type="SUPFAM" id="SSF55729">
    <property type="entry name" value="Acyl-CoA N-acyltransferases (Nat)"/>
    <property type="match status" value="1"/>
</dbReference>
<proteinExistence type="predicted"/>
<organism evidence="2">
    <name type="scientific">Streptomyces sp. NBC_00060</name>
    <dbReference type="NCBI Taxonomy" id="2975636"/>
    <lineage>
        <taxon>Bacteria</taxon>
        <taxon>Bacillati</taxon>
        <taxon>Actinomycetota</taxon>
        <taxon>Actinomycetes</taxon>
        <taxon>Kitasatosporales</taxon>
        <taxon>Streptomycetaceae</taxon>
        <taxon>Streptomyces</taxon>
    </lineage>
</organism>
<dbReference type="PROSITE" id="PS51186">
    <property type="entry name" value="GNAT"/>
    <property type="match status" value="1"/>
</dbReference>
<evidence type="ECO:0000313" key="2">
    <source>
        <dbReference type="EMBL" id="WTU38719.1"/>
    </source>
</evidence>
<name>A0AAU2GUA7_9ACTN</name>
<dbReference type="EMBL" id="CP108253">
    <property type="protein sequence ID" value="WTU38719.1"/>
    <property type="molecule type" value="Genomic_DNA"/>
</dbReference>
<dbReference type="GO" id="GO:0016747">
    <property type="term" value="F:acyltransferase activity, transferring groups other than amino-acyl groups"/>
    <property type="evidence" value="ECO:0007669"/>
    <property type="project" value="InterPro"/>
</dbReference>
<gene>
    <name evidence="2" type="ORF">OHV25_03635</name>
</gene>
<protein>
    <submittedName>
        <fullName evidence="2">GNAT family N-acetyltransferase</fullName>
    </submittedName>
</protein>
<dbReference type="InterPro" id="IPR016181">
    <property type="entry name" value="Acyl_CoA_acyltransferase"/>
</dbReference>
<dbReference type="InterPro" id="IPR000182">
    <property type="entry name" value="GNAT_dom"/>
</dbReference>
<sequence>MTATLARPTPRTRVLVDTAAVGDVAALRSLYQAVYGDCYPLRLGTDPVAMAAAMTDPAVEWRVARDMATGEVVGSALLRSDVPLRIGKVEGIAVHPGHAGAGIAGSLLEALLESAFGAEGRLDSVYATARCVSSAPQRLLLRHGFHPLGVLPGAVTLREVETLALLVRYRDGIPANRRAPGRVPRELAPLLEAARSHGVAFDDIHAEPAPVPSRTRAGTDLQVSHDPGLVLQSYARTPSGTAPTLPLHLPNTLLTSPDGRFEAYAVIDAIAGNGLLLDAHPSSEEPEEALGDVLRAMADRGAAYIEAVLPLHDRNRIEQHLAHGFTPTALYPAMRLEDGVWHDYVLLSHTAARVDADSLRVDDRFSPYVRRHSHVRAPECPDPSDTTKRG</sequence>
<dbReference type="Gene3D" id="3.40.630.30">
    <property type="match status" value="1"/>
</dbReference>
<dbReference type="CDD" id="cd04301">
    <property type="entry name" value="NAT_SF"/>
    <property type="match status" value="1"/>
</dbReference>
<dbReference type="Pfam" id="PF00583">
    <property type="entry name" value="Acetyltransf_1"/>
    <property type="match status" value="1"/>
</dbReference>
<reference evidence="2" key="1">
    <citation type="submission" date="2022-10" db="EMBL/GenBank/DDBJ databases">
        <title>The complete genomes of actinobacterial strains from the NBC collection.</title>
        <authorList>
            <person name="Joergensen T.S."/>
            <person name="Alvarez Arevalo M."/>
            <person name="Sterndorff E.B."/>
            <person name="Faurdal D."/>
            <person name="Vuksanovic O."/>
            <person name="Mourched A.-S."/>
            <person name="Charusanti P."/>
            <person name="Shaw S."/>
            <person name="Blin K."/>
            <person name="Weber T."/>
        </authorList>
    </citation>
    <scope>NUCLEOTIDE SEQUENCE</scope>
    <source>
        <strain evidence="2">NBC_00060</strain>
    </source>
</reference>
<accession>A0AAU2GUA7</accession>
<feature type="domain" description="N-acetyltransferase" evidence="1">
    <location>
        <begin position="14"/>
        <end position="164"/>
    </location>
</feature>
<evidence type="ECO:0000259" key="1">
    <source>
        <dbReference type="PROSITE" id="PS51186"/>
    </source>
</evidence>